<dbReference type="InterPro" id="IPR001509">
    <property type="entry name" value="Epimerase_deHydtase"/>
</dbReference>
<dbReference type="AlphaFoldDB" id="A0A099YF52"/>
<dbReference type="InterPro" id="IPR051207">
    <property type="entry name" value="ComplexI_NDUFA9_subunit"/>
</dbReference>
<organism evidence="1 2">
    <name type="scientific">Limosilactobacillus mucosae</name>
    <name type="common">Lactobacillus mucosae</name>
    <dbReference type="NCBI Taxonomy" id="97478"/>
    <lineage>
        <taxon>Bacteria</taxon>
        <taxon>Bacillati</taxon>
        <taxon>Bacillota</taxon>
        <taxon>Bacilli</taxon>
        <taxon>Lactobacillales</taxon>
        <taxon>Lactobacillaceae</taxon>
        <taxon>Limosilactobacillus</taxon>
    </lineage>
</organism>
<evidence type="ECO:0000313" key="2">
    <source>
        <dbReference type="Proteomes" id="UP000030001"/>
    </source>
</evidence>
<dbReference type="PANTHER" id="PTHR12126">
    <property type="entry name" value="NADH-UBIQUINONE OXIDOREDUCTASE 39 KDA SUBUNIT-RELATED"/>
    <property type="match status" value="1"/>
</dbReference>
<dbReference type="PANTHER" id="PTHR12126:SF11">
    <property type="entry name" value="NADH DEHYDROGENASE [UBIQUINONE] 1 ALPHA SUBCOMPLEX SUBUNIT 9, MITOCHONDRIAL"/>
    <property type="match status" value="1"/>
</dbReference>
<protein>
    <submittedName>
        <fullName evidence="1">UDP-glucose 4-epimerase</fullName>
    </submittedName>
</protein>
<sequence length="190" mass="21190">MTKAVLLGGNGYLGRNVTDHWLKADPQVEFYVVSRSGKNQLQDPRIHNLTADVTDYDAVAKLIPTDVDYIVDFVGAPEKDPEKFKRLNDQPATVMLHLAQSHHVKKMGFIAGSLGPKTFIKGKQQIIKKLQQSGISLAVVSPTLVYGNGRRDDMTRWVPLLKVLGIFNKKFRPVDVNDVANDLIKQLQKG</sequence>
<proteinExistence type="predicted"/>
<accession>A0A099YF52</accession>
<dbReference type="SUPFAM" id="SSF51735">
    <property type="entry name" value="NAD(P)-binding Rossmann-fold domains"/>
    <property type="match status" value="1"/>
</dbReference>
<dbReference type="InterPro" id="IPR036291">
    <property type="entry name" value="NAD(P)-bd_dom_sf"/>
</dbReference>
<evidence type="ECO:0000313" key="1">
    <source>
        <dbReference type="EMBL" id="KGL67205.1"/>
    </source>
</evidence>
<comment type="caution">
    <text evidence="1">The sequence shown here is derived from an EMBL/GenBank/DDBJ whole genome shotgun (WGS) entry which is preliminary data.</text>
</comment>
<gene>
    <name evidence="1" type="ORF">LX03_02610</name>
</gene>
<dbReference type="Pfam" id="PF01370">
    <property type="entry name" value="Epimerase"/>
    <property type="match status" value="1"/>
</dbReference>
<dbReference type="GO" id="GO:0044877">
    <property type="term" value="F:protein-containing complex binding"/>
    <property type="evidence" value="ECO:0007669"/>
    <property type="project" value="TreeGrafter"/>
</dbReference>
<reference evidence="1 2" key="1">
    <citation type="submission" date="2014-09" db="EMBL/GenBank/DDBJ databases">
        <title>Lactobacillus mucosae CRL573 Genome Sequencing.</title>
        <authorList>
            <person name="Bleckwedel J."/>
            <person name="Teran L.C."/>
            <person name="Bonacina J."/>
            <person name="Saavedra L."/>
            <person name="Mozzi F.B."/>
            <person name="Raya R.R."/>
        </authorList>
    </citation>
    <scope>NUCLEOTIDE SEQUENCE [LARGE SCALE GENOMIC DNA]</scope>
    <source>
        <strain evidence="1 2">CRL573</strain>
    </source>
</reference>
<dbReference type="Proteomes" id="UP000030001">
    <property type="component" value="Unassembled WGS sequence"/>
</dbReference>
<name>A0A099YF52_LIMMU</name>
<dbReference type="EMBL" id="JROC01000026">
    <property type="protein sequence ID" value="KGL67205.1"/>
    <property type="molecule type" value="Genomic_DNA"/>
</dbReference>
<dbReference type="Gene3D" id="3.40.50.720">
    <property type="entry name" value="NAD(P)-binding Rossmann-like Domain"/>
    <property type="match status" value="1"/>
</dbReference>